<dbReference type="Gramene" id="TraesCS5A03G0060600.1">
    <property type="protein sequence ID" value="TraesCS5A03G0060600.1.CDS"/>
    <property type="gene ID" value="TraesCS5A03G0060600"/>
</dbReference>
<dbReference type="STRING" id="4565.A0A3B6KBQ0"/>
<feature type="compositionally biased region" description="Pro residues" evidence="1">
    <location>
        <begin position="43"/>
        <end position="54"/>
    </location>
</feature>
<dbReference type="Gramene" id="TraesCAD_scaffold_111847_01G000200.1">
    <property type="protein sequence ID" value="TraesCAD_scaffold_111847_01G000200.1"/>
    <property type="gene ID" value="TraesCAD_scaffold_111847_01G000200"/>
</dbReference>
<evidence type="ECO:0000313" key="3">
    <source>
        <dbReference type="Proteomes" id="UP000019116"/>
    </source>
</evidence>
<dbReference type="Gramene" id="TraesCLE_scaffold_056465_01G000200.1">
    <property type="protein sequence ID" value="TraesCLE_scaffold_056465_01G000200.1"/>
    <property type="gene ID" value="TraesCLE_scaffold_056465_01G000200"/>
</dbReference>
<proteinExistence type="predicted"/>
<dbReference type="EnsemblPlants" id="TraesCS5A02G024800.1">
    <property type="protein sequence ID" value="TraesCS5A02G024800.1"/>
    <property type="gene ID" value="TraesCS5A02G024800"/>
</dbReference>
<dbReference type="Gramene" id="TraesCS5A02G024800.1">
    <property type="protein sequence ID" value="TraesCS5A02G024800.1"/>
    <property type="gene ID" value="TraesCS5A02G024800"/>
</dbReference>
<dbReference type="Proteomes" id="UP000019116">
    <property type="component" value="Chromosome 5A"/>
</dbReference>
<dbReference type="Gramene" id="TraesWEE_scaffold_110980_01G000200.1">
    <property type="protein sequence ID" value="TraesWEE_scaffold_110980_01G000200.1"/>
    <property type="gene ID" value="TraesWEE_scaffold_110980_01G000200"/>
</dbReference>
<name>A0A3B6KBQ0_WHEAT</name>
<feature type="compositionally biased region" description="Basic and acidic residues" evidence="1">
    <location>
        <begin position="73"/>
        <end position="103"/>
    </location>
</feature>
<protein>
    <submittedName>
        <fullName evidence="2">Uncharacterized protein</fullName>
    </submittedName>
</protein>
<sequence length="163" mass="17712">MDVPGGRAYGEEQEEELDPASTATLPQPKSPPLSDIPIGVSSPSPPPPPPPPRPPSHRLPEAKAKTKKKHRKVQDEDGKVRLPLLEKMKKQEEKRMEDKKAREAANGGRQPTEHEDWDVSPKLLPASEDPGTPPTTELVTNMAAAVVVLVGIALSVWRTMSSS</sequence>
<evidence type="ECO:0000313" key="2">
    <source>
        <dbReference type="EnsemblPlants" id="TraesCS5A02G024800.1"/>
    </source>
</evidence>
<dbReference type="Gramene" id="TraesROB_scaffold_123296_01G000200.1">
    <property type="protein sequence ID" value="TraesROB_scaffold_123296_01G000200.1"/>
    <property type="gene ID" value="TraesROB_scaffold_123296_01G000200"/>
</dbReference>
<reference evidence="2" key="2">
    <citation type="submission" date="2018-10" db="UniProtKB">
        <authorList>
            <consortium name="EnsemblPlants"/>
        </authorList>
    </citation>
    <scope>IDENTIFICATION</scope>
</reference>
<dbReference type="AlphaFoldDB" id="A0A3B6KBQ0"/>
<keyword evidence="3" id="KW-1185">Reference proteome</keyword>
<accession>A0A3B6KBQ0</accession>
<evidence type="ECO:0000256" key="1">
    <source>
        <dbReference type="SAM" id="MobiDB-lite"/>
    </source>
</evidence>
<reference evidence="2" key="1">
    <citation type="submission" date="2018-08" db="EMBL/GenBank/DDBJ databases">
        <authorList>
            <person name="Rossello M."/>
        </authorList>
    </citation>
    <scope>NUCLEOTIDE SEQUENCE [LARGE SCALE GENOMIC DNA]</scope>
    <source>
        <strain evidence="2">cv. Chinese Spring</strain>
    </source>
</reference>
<organism evidence="2">
    <name type="scientific">Triticum aestivum</name>
    <name type="common">Wheat</name>
    <dbReference type="NCBI Taxonomy" id="4565"/>
    <lineage>
        <taxon>Eukaryota</taxon>
        <taxon>Viridiplantae</taxon>
        <taxon>Streptophyta</taxon>
        <taxon>Embryophyta</taxon>
        <taxon>Tracheophyta</taxon>
        <taxon>Spermatophyta</taxon>
        <taxon>Magnoliopsida</taxon>
        <taxon>Liliopsida</taxon>
        <taxon>Poales</taxon>
        <taxon>Poaceae</taxon>
        <taxon>BOP clade</taxon>
        <taxon>Pooideae</taxon>
        <taxon>Triticodae</taxon>
        <taxon>Triticeae</taxon>
        <taxon>Triticinae</taxon>
        <taxon>Triticum</taxon>
    </lineage>
</organism>
<feature type="region of interest" description="Disordered" evidence="1">
    <location>
        <begin position="1"/>
        <end position="136"/>
    </location>
</feature>